<feature type="domain" description="ABC transporter" evidence="9">
    <location>
        <begin position="6"/>
        <end position="243"/>
    </location>
</feature>
<evidence type="ECO:0000256" key="6">
    <source>
        <dbReference type="ARBA" id="ARBA00022840"/>
    </source>
</evidence>
<dbReference type="Proteomes" id="UP000464674">
    <property type="component" value="Chromosome"/>
</dbReference>
<evidence type="ECO:0000313" key="11">
    <source>
        <dbReference type="Proteomes" id="UP000464674"/>
    </source>
</evidence>
<evidence type="ECO:0000256" key="4">
    <source>
        <dbReference type="ARBA" id="ARBA00022475"/>
    </source>
</evidence>
<comment type="similarity">
    <text evidence="2">Belongs to the ABC transporter superfamily.</text>
</comment>
<organism evidence="10 11">
    <name type="scientific">Komagataeibacter xylinus</name>
    <name type="common">Gluconacetobacter xylinus</name>
    <dbReference type="NCBI Taxonomy" id="28448"/>
    <lineage>
        <taxon>Bacteria</taxon>
        <taxon>Pseudomonadati</taxon>
        <taxon>Pseudomonadota</taxon>
        <taxon>Alphaproteobacteria</taxon>
        <taxon>Acetobacterales</taxon>
        <taxon>Acetobacteraceae</taxon>
        <taxon>Komagataeibacter</taxon>
    </lineage>
</organism>
<sequence length="246" mass="27068">MTDALIHLKDVQKKFGQTTVLEGISLDVRAGDVMAVIGPSGSGKSTLLRIVNQLEQHNAGLVEINGEKVDATTPRHRLARIRSQIGMVFQGFHLWPNMSVLDNITLAPRTIRGLSREQAEAQAEQLLARVGLSAQKDRRPDNLSGGQKQRVAIARALAMEPLAILFDEPTSALDPHLSNEVLEVMADLATTAGVTMMIVTHEIGFARRIATRTVYMQDGRIVHDAPTEAFFEHQQDPDILKFLSHV</sequence>
<dbReference type="GO" id="GO:0005524">
    <property type="term" value="F:ATP binding"/>
    <property type="evidence" value="ECO:0007669"/>
    <property type="project" value="UniProtKB-KW"/>
</dbReference>
<evidence type="ECO:0000256" key="5">
    <source>
        <dbReference type="ARBA" id="ARBA00022741"/>
    </source>
</evidence>
<dbReference type="PIRSF" id="PIRSF039085">
    <property type="entry name" value="ABC_ATPase_HisP"/>
    <property type="match status" value="1"/>
</dbReference>
<evidence type="ECO:0000256" key="1">
    <source>
        <dbReference type="ARBA" id="ARBA00004202"/>
    </source>
</evidence>
<comment type="subcellular location">
    <subcellularLocation>
        <location evidence="1">Cell membrane</location>
        <topology evidence="1">Peripheral membrane protein</topology>
    </subcellularLocation>
</comment>
<keyword evidence="5" id="KW-0547">Nucleotide-binding</keyword>
<dbReference type="SUPFAM" id="SSF52540">
    <property type="entry name" value="P-loop containing nucleoside triphosphate hydrolases"/>
    <property type="match status" value="1"/>
</dbReference>
<dbReference type="GO" id="GO:0015424">
    <property type="term" value="F:ABC-type amino acid transporter activity"/>
    <property type="evidence" value="ECO:0007669"/>
    <property type="project" value="InterPro"/>
</dbReference>
<proteinExistence type="inferred from homology"/>
<reference evidence="10 11" key="1">
    <citation type="journal article" date="2020" name="Carbohydr. Polym.">
        <title>Characterization and optimization of production of bacterial cellulose from strain CGMCC 17276 based on whole-genome analysis.</title>
        <authorList>
            <person name="Lu T."/>
            <person name="Gao H."/>
            <person name="Liao B."/>
            <person name="Wu J."/>
            <person name="Zhang W."/>
            <person name="Huang J."/>
            <person name="Liu M."/>
            <person name="Huang J."/>
            <person name="Chang Z."/>
            <person name="Jin M."/>
            <person name="Yi Z."/>
            <person name="Jiang D."/>
        </authorList>
    </citation>
    <scope>NUCLEOTIDE SEQUENCE [LARGE SCALE GENOMIC DNA]</scope>
    <source>
        <strain evidence="10 11">CGMCC 17276</strain>
    </source>
</reference>
<dbReference type="EMBL" id="CP041348">
    <property type="protein sequence ID" value="QHC35298.1"/>
    <property type="molecule type" value="Genomic_DNA"/>
</dbReference>
<dbReference type="InterPro" id="IPR027417">
    <property type="entry name" value="P-loop_NTPase"/>
</dbReference>
<dbReference type="SMART" id="SM00382">
    <property type="entry name" value="AAA"/>
    <property type="match status" value="1"/>
</dbReference>
<protein>
    <submittedName>
        <fullName evidence="10">Amino acid ABC transporter ATP-binding protein</fullName>
    </submittedName>
</protein>
<dbReference type="InterPro" id="IPR017871">
    <property type="entry name" value="ABC_transporter-like_CS"/>
</dbReference>
<evidence type="ECO:0000256" key="8">
    <source>
        <dbReference type="ARBA" id="ARBA00023136"/>
    </source>
</evidence>
<evidence type="ECO:0000256" key="7">
    <source>
        <dbReference type="ARBA" id="ARBA00022970"/>
    </source>
</evidence>
<evidence type="ECO:0000259" key="9">
    <source>
        <dbReference type="PROSITE" id="PS50893"/>
    </source>
</evidence>
<keyword evidence="8" id="KW-0472">Membrane</keyword>
<dbReference type="RefSeq" id="WP_159261761.1">
    <property type="nucleotide sequence ID" value="NZ_CP041348.1"/>
</dbReference>
<dbReference type="GO" id="GO:0005886">
    <property type="term" value="C:plasma membrane"/>
    <property type="evidence" value="ECO:0007669"/>
    <property type="project" value="UniProtKB-SubCell"/>
</dbReference>
<dbReference type="InterPro" id="IPR050086">
    <property type="entry name" value="MetN_ABC_transporter-like"/>
</dbReference>
<keyword evidence="4" id="KW-1003">Cell membrane</keyword>
<dbReference type="AlphaFoldDB" id="A0A857FLZ3"/>
<dbReference type="Gene3D" id="3.40.50.300">
    <property type="entry name" value="P-loop containing nucleotide triphosphate hydrolases"/>
    <property type="match status" value="1"/>
</dbReference>
<dbReference type="InterPro" id="IPR003593">
    <property type="entry name" value="AAA+_ATPase"/>
</dbReference>
<evidence type="ECO:0000256" key="3">
    <source>
        <dbReference type="ARBA" id="ARBA00022448"/>
    </source>
</evidence>
<accession>A0A857FLZ3</accession>
<dbReference type="PANTHER" id="PTHR43166:SF9">
    <property type="entry name" value="GLUTAMATE_ASPARTATE IMPORT ATP-BINDING PROTEIN GLTL"/>
    <property type="match status" value="1"/>
</dbReference>
<name>A0A857FLZ3_KOMXY</name>
<dbReference type="PROSITE" id="PS00211">
    <property type="entry name" value="ABC_TRANSPORTER_1"/>
    <property type="match status" value="1"/>
</dbReference>
<keyword evidence="7" id="KW-0029">Amino-acid transport</keyword>
<dbReference type="OrthoDB" id="9802264at2"/>
<dbReference type="PROSITE" id="PS50893">
    <property type="entry name" value="ABC_TRANSPORTER_2"/>
    <property type="match status" value="1"/>
</dbReference>
<dbReference type="PANTHER" id="PTHR43166">
    <property type="entry name" value="AMINO ACID IMPORT ATP-BINDING PROTEIN"/>
    <property type="match status" value="1"/>
</dbReference>
<evidence type="ECO:0000256" key="2">
    <source>
        <dbReference type="ARBA" id="ARBA00005417"/>
    </source>
</evidence>
<dbReference type="InterPro" id="IPR003439">
    <property type="entry name" value="ABC_transporter-like_ATP-bd"/>
</dbReference>
<dbReference type="InterPro" id="IPR030679">
    <property type="entry name" value="ABC_ATPase_HisP-typ"/>
</dbReference>
<keyword evidence="6 10" id="KW-0067">ATP-binding</keyword>
<dbReference type="GO" id="GO:0016887">
    <property type="term" value="F:ATP hydrolysis activity"/>
    <property type="evidence" value="ECO:0007669"/>
    <property type="project" value="InterPro"/>
</dbReference>
<gene>
    <name evidence="10" type="ORF">FMA36_07135</name>
</gene>
<evidence type="ECO:0000313" key="10">
    <source>
        <dbReference type="EMBL" id="QHC35298.1"/>
    </source>
</evidence>
<dbReference type="Pfam" id="PF00005">
    <property type="entry name" value="ABC_tran"/>
    <property type="match status" value="1"/>
</dbReference>
<keyword evidence="3" id="KW-0813">Transport</keyword>